<feature type="transmembrane region" description="Helical" evidence="8">
    <location>
        <begin position="69"/>
        <end position="95"/>
    </location>
</feature>
<feature type="transmembrane region" description="Helical" evidence="8">
    <location>
        <begin position="475"/>
        <end position="496"/>
    </location>
</feature>
<feature type="transmembrane region" description="Helical" evidence="8">
    <location>
        <begin position="378"/>
        <end position="402"/>
    </location>
</feature>
<dbReference type="SUPFAM" id="SSF161098">
    <property type="entry name" value="MetI-like"/>
    <property type="match status" value="2"/>
</dbReference>
<feature type="transmembrane region" description="Helical" evidence="8">
    <location>
        <begin position="208"/>
        <end position="230"/>
    </location>
</feature>
<keyword evidence="3" id="KW-1003">Cell membrane</keyword>
<feature type="domain" description="ABC transmembrane type-1" evidence="9">
    <location>
        <begin position="346"/>
        <end position="535"/>
    </location>
</feature>
<comment type="subcellular location">
    <subcellularLocation>
        <location evidence="1">Cell inner membrane</location>
        <topology evidence="1">Multi-pass membrane protein</topology>
    </subcellularLocation>
    <subcellularLocation>
        <location evidence="8">Cell membrane</location>
        <topology evidence="8">Multi-pass membrane protein</topology>
    </subcellularLocation>
</comment>
<feature type="transmembrane region" description="Helical" evidence="8">
    <location>
        <begin position="516"/>
        <end position="540"/>
    </location>
</feature>
<dbReference type="PANTHER" id="PTHR43357">
    <property type="entry name" value="INNER MEMBRANE ABC TRANSPORTER PERMEASE PROTEIN YDCV"/>
    <property type="match status" value="1"/>
</dbReference>
<feature type="transmembrane region" description="Helical" evidence="8">
    <location>
        <begin position="149"/>
        <end position="169"/>
    </location>
</feature>
<feature type="domain" description="ABC transmembrane type-1" evidence="9">
    <location>
        <begin position="69"/>
        <end position="272"/>
    </location>
</feature>
<dbReference type="InterPro" id="IPR035906">
    <property type="entry name" value="MetI-like_sf"/>
</dbReference>
<evidence type="ECO:0000259" key="9">
    <source>
        <dbReference type="PROSITE" id="PS50928"/>
    </source>
</evidence>
<evidence type="ECO:0000256" key="7">
    <source>
        <dbReference type="ARBA" id="ARBA00023136"/>
    </source>
</evidence>
<dbReference type="InterPro" id="IPR000515">
    <property type="entry name" value="MetI-like"/>
</dbReference>
<keyword evidence="7 8" id="KW-0472">Membrane</keyword>
<reference evidence="10" key="1">
    <citation type="submission" date="2020-02" db="EMBL/GenBank/DDBJ databases">
        <authorList>
            <person name="Meier V. D."/>
        </authorList>
    </citation>
    <scope>NUCLEOTIDE SEQUENCE</scope>
    <source>
        <strain evidence="10">AVDCRST_MAG50</strain>
    </source>
</reference>
<feature type="transmembrane region" description="Helical" evidence="8">
    <location>
        <begin position="296"/>
        <end position="322"/>
    </location>
</feature>
<feature type="transmembrane region" description="Helical" evidence="8">
    <location>
        <begin position="250"/>
        <end position="267"/>
    </location>
</feature>
<evidence type="ECO:0000256" key="2">
    <source>
        <dbReference type="ARBA" id="ARBA00022448"/>
    </source>
</evidence>
<dbReference type="Pfam" id="PF00528">
    <property type="entry name" value="BPD_transp_1"/>
    <property type="match status" value="2"/>
</dbReference>
<protein>
    <submittedName>
        <fullName evidence="10">Ferric iron ABC transporter, permease protein</fullName>
    </submittedName>
</protein>
<dbReference type="EMBL" id="CADCTF010000063">
    <property type="protein sequence ID" value="CAA9232743.1"/>
    <property type="molecule type" value="Genomic_DNA"/>
</dbReference>
<dbReference type="PROSITE" id="PS50928">
    <property type="entry name" value="ABC_TM1"/>
    <property type="match status" value="2"/>
</dbReference>
<keyword evidence="4" id="KW-0997">Cell inner membrane</keyword>
<feature type="transmembrane region" description="Helical" evidence="8">
    <location>
        <begin position="342"/>
        <end position="366"/>
    </location>
</feature>
<evidence type="ECO:0000256" key="4">
    <source>
        <dbReference type="ARBA" id="ARBA00022519"/>
    </source>
</evidence>
<evidence type="ECO:0000313" key="10">
    <source>
        <dbReference type="EMBL" id="CAA9232743.1"/>
    </source>
</evidence>
<accession>A0A6J4HSI9</accession>
<keyword evidence="5 8" id="KW-0812">Transmembrane</keyword>
<sequence length="547" mass="57531">MAIAELATATPVIPALPKGPAAPRPPLFLRVTALATALLFAAPVGYVLWRALGLGADVGQLVDEIGPPLWRTVQLAVLTSTTTALLGTGLAWLLVRTDLPGRSVLRGLAPLPLVFPSFVGAAAFIAGLAPGGALRGALELVGVDAPARFRGLGPSWLVLTLFTYPYVYLPVAARLRALPPSWEESARLLGDTPRRLFGRVILPHLRRAILGGGLLVFLYSLSEFGAVQLLGFDTLTRVIYATRLVDRAQSFGAASVLLVLAVVVVLAERRMAGASLAVGRSADRQNRPVALGRWRWPALAGVVAVLFVGLVVPLLSLGQWALRGLTAGNGPGANLADELGSLRLPAFATAQLGLGAGVLTVVAVFPSAYLCARYRSRLAGIVSAAVLGGFAMPGLVIALSLVFWSLNVPGFDRFYQSVPLLLAAYVVHFGSQAMRATELAVAAVPDRLRESARLLGASPMRRATSLEAPLMRPGLLAAVGLVLLATVKELPATLLLAPTRVDTLSTRLWKSFEEGFLAEAGLASLALVAVSGLLTWLLVLRRAHHLA</sequence>
<evidence type="ECO:0000256" key="5">
    <source>
        <dbReference type="ARBA" id="ARBA00022692"/>
    </source>
</evidence>
<dbReference type="AlphaFoldDB" id="A0A6J4HSI9"/>
<evidence type="ECO:0000256" key="1">
    <source>
        <dbReference type="ARBA" id="ARBA00004429"/>
    </source>
</evidence>
<comment type="similarity">
    <text evidence="8">Belongs to the binding-protein-dependent transport system permease family.</text>
</comment>
<feature type="transmembrane region" description="Helical" evidence="8">
    <location>
        <begin position="27"/>
        <end position="49"/>
    </location>
</feature>
<dbReference type="CDD" id="cd06261">
    <property type="entry name" value="TM_PBP2"/>
    <property type="match status" value="2"/>
</dbReference>
<keyword evidence="2 8" id="KW-0813">Transport</keyword>
<gene>
    <name evidence="10" type="ORF">AVDCRST_MAG50-1263</name>
</gene>
<evidence type="ECO:0000256" key="6">
    <source>
        <dbReference type="ARBA" id="ARBA00022989"/>
    </source>
</evidence>
<dbReference type="GO" id="GO:0055085">
    <property type="term" value="P:transmembrane transport"/>
    <property type="evidence" value="ECO:0007669"/>
    <property type="project" value="InterPro"/>
</dbReference>
<keyword evidence="6 8" id="KW-1133">Transmembrane helix</keyword>
<feature type="transmembrane region" description="Helical" evidence="8">
    <location>
        <begin position="414"/>
        <end position="431"/>
    </location>
</feature>
<dbReference type="Gene3D" id="1.10.3720.10">
    <property type="entry name" value="MetI-like"/>
    <property type="match status" value="2"/>
</dbReference>
<dbReference type="PANTHER" id="PTHR43357:SF3">
    <property type="entry name" value="FE(3+)-TRANSPORT SYSTEM PERMEASE PROTEIN FBPB 2"/>
    <property type="match status" value="1"/>
</dbReference>
<evidence type="ECO:0000256" key="8">
    <source>
        <dbReference type="RuleBase" id="RU363032"/>
    </source>
</evidence>
<evidence type="ECO:0000256" key="3">
    <source>
        <dbReference type="ARBA" id="ARBA00022475"/>
    </source>
</evidence>
<name>A0A6J4HSI9_9ACTN</name>
<feature type="transmembrane region" description="Helical" evidence="8">
    <location>
        <begin position="107"/>
        <end position="129"/>
    </location>
</feature>
<organism evidence="10">
    <name type="scientific">uncultured Acidimicrobiales bacterium</name>
    <dbReference type="NCBI Taxonomy" id="310071"/>
    <lineage>
        <taxon>Bacteria</taxon>
        <taxon>Bacillati</taxon>
        <taxon>Actinomycetota</taxon>
        <taxon>Acidimicrobiia</taxon>
        <taxon>Acidimicrobiales</taxon>
        <taxon>environmental samples</taxon>
    </lineage>
</organism>
<dbReference type="GO" id="GO:0005886">
    <property type="term" value="C:plasma membrane"/>
    <property type="evidence" value="ECO:0007669"/>
    <property type="project" value="UniProtKB-SubCell"/>
</dbReference>
<proteinExistence type="inferred from homology"/>